<keyword evidence="8 12" id="KW-0067">ATP-binding</keyword>
<keyword evidence="7 12" id="KW-0418">Kinase</keyword>
<dbReference type="GO" id="GO:0006235">
    <property type="term" value="P:dTTP biosynthetic process"/>
    <property type="evidence" value="ECO:0007669"/>
    <property type="project" value="UniProtKB-UniRule"/>
</dbReference>
<evidence type="ECO:0000256" key="9">
    <source>
        <dbReference type="ARBA" id="ARBA00029962"/>
    </source>
</evidence>
<comment type="catalytic activity">
    <reaction evidence="10 12">
        <text>dTMP + ATP = dTDP + ADP</text>
        <dbReference type="Rhea" id="RHEA:13517"/>
        <dbReference type="ChEBI" id="CHEBI:30616"/>
        <dbReference type="ChEBI" id="CHEBI:58369"/>
        <dbReference type="ChEBI" id="CHEBI:63528"/>
        <dbReference type="ChEBI" id="CHEBI:456216"/>
        <dbReference type="EC" id="2.7.4.9"/>
    </reaction>
</comment>
<evidence type="ECO:0000256" key="11">
    <source>
        <dbReference type="ARBA" id="ARBA00057735"/>
    </source>
</evidence>
<evidence type="ECO:0000256" key="5">
    <source>
        <dbReference type="ARBA" id="ARBA00022727"/>
    </source>
</evidence>
<evidence type="ECO:0000256" key="12">
    <source>
        <dbReference type="HAMAP-Rule" id="MF_00165"/>
    </source>
</evidence>
<feature type="domain" description="Thymidylate kinase-like" evidence="13">
    <location>
        <begin position="9"/>
        <end position="197"/>
    </location>
</feature>
<dbReference type="GO" id="GO:0004798">
    <property type="term" value="F:dTMP kinase activity"/>
    <property type="evidence" value="ECO:0007669"/>
    <property type="project" value="UniProtKB-UniRule"/>
</dbReference>
<reference evidence="14" key="2">
    <citation type="journal article" date="2021" name="PeerJ">
        <title>Extensive microbial diversity within the chicken gut microbiome revealed by metagenomics and culture.</title>
        <authorList>
            <person name="Gilroy R."/>
            <person name="Ravi A."/>
            <person name="Getino M."/>
            <person name="Pursley I."/>
            <person name="Horton D.L."/>
            <person name="Alikhan N.F."/>
            <person name="Baker D."/>
            <person name="Gharbi K."/>
            <person name="Hall N."/>
            <person name="Watson M."/>
            <person name="Adriaenssens E.M."/>
            <person name="Foster-Nyarko E."/>
            <person name="Jarju S."/>
            <person name="Secka A."/>
            <person name="Antonio M."/>
            <person name="Oren A."/>
            <person name="Chaudhuri R.R."/>
            <person name="La Ragione R."/>
            <person name="Hildebrand F."/>
            <person name="Pallen M.J."/>
        </authorList>
    </citation>
    <scope>NUCLEOTIDE SEQUENCE</scope>
    <source>
        <strain evidence="14">35461</strain>
    </source>
</reference>
<evidence type="ECO:0000256" key="4">
    <source>
        <dbReference type="ARBA" id="ARBA00022679"/>
    </source>
</evidence>
<proteinExistence type="inferred from homology"/>
<dbReference type="Gene3D" id="3.40.50.300">
    <property type="entry name" value="P-loop containing nucleotide triphosphate hydrolases"/>
    <property type="match status" value="1"/>
</dbReference>
<evidence type="ECO:0000256" key="6">
    <source>
        <dbReference type="ARBA" id="ARBA00022741"/>
    </source>
</evidence>
<dbReference type="CDD" id="cd01672">
    <property type="entry name" value="TMPK"/>
    <property type="match status" value="1"/>
</dbReference>
<evidence type="ECO:0000313" key="14">
    <source>
        <dbReference type="EMBL" id="HIV10059.1"/>
    </source>
</evidence>
<dbReference type="InterPro" id="IPR018094">
    <property type="entry name" value="Thymidylate_kinase"/>
</dbReference>
<evidence type="ECO:0000256" key="2">
    <source>
        <dbReference type="ARBA" id="ARBA00012980"/>
    </source>
</evidence>
<evidence type="ECO:0000313" key="15">
    <source>
        <dbReference type="Proteomes" id="UP000886845"/>
    </source>
</evidence>
<dbReference type="FunFam" id="3.40.50.300:FF:000225">
    <property type="entry name" value="Thymidylate kinase"/>
    <property type="match status" value="1"/>
</dbReference>
<dbReference type="GO" id="GO:0005829">
    <property type="term" value="C:cytosol"/>
    <property type="evidence" value="ECO:0007669"/>
    <property type="project" value="TreeGrafter"/>
</dbReference>
<dbReference type="PROSITE" id="PS01331">
    <property type="entry name" value="THYMIDYLATE_KINASE"/>
    <property type="match status" value="1"/>
</dbReference>
<evidence type="ECO:0000256" key="7">
    <source>
        <dbReference type="ARBA" id="ARBA00022777"/>
    </source>
</evidence>
<feature type="binding site" evidence="12">
    <location>
        <begin position="11"/>
        <end position="18"/>
    </location>
    <ligand>
        <name>ATP</name>
        <dbReference type="ChEBI" id="CHEBI:30616"/>
    </ligand>
</feature>
<dbReference type="NCBIfam" id="TIGR00041">
    <property type="entry name" value="DTMP_kinase"/>
    <property type="match status" value="1"/>
</dbReference>
<name>A0A9D1NQ16_9BACT</name>
<evidence type="ECO:0000256" key="3">
    <source>
        <dbReference type="ARBA" id="ARBA00017144"/>
    </source>
</evidence>
<dbReference type="PANTHER" id="PTHR10344:SF4">
    <property type="entry name" value="UMP-CMP KINASE 2, MITOCHONDRIAL"/>
    <property type="match status" value="1"/>
</dbReference>
<comment type="function">
    <text evidence="11 12">Phosphorylation of dTMP to form dTDP in both de novo and salvage pathways of dTTP synthesis.</text>
</comment>
<dbReference type="Pfam" id="PF02223">
    <property type="entry name" value="Thymidylate_kin"/>
    <property type="match status" value="1"/>
</dbReference>
<evidence type="ECO:0000256" key="10">
    <source>
        <dbReference type="ARBA" id="ARBA00048743"/>
    </source>
</evidence>
<keyword evidence="6 12" id="KW-0547">Nucleotide-binding</keyword>
<comment type="similarity">
    <text evidence="1 12">Belongs to the thymidylate kinase family.</text>
</comment>
<sequence>MARGRFITLEGPEGAGKSTHLALLAERLRAEGVAVRTTREPGGTKLGEAVRGLLQYDAAGEAPVPRAELLLFLASRAQLVQELILPALRRGEWVLCDRFCDSTFAYQGYGRGMDLAALHALNAFATDRLEPDLTLLLDIPQAESRARVAGRDGPADRFERERDDFHRRLAEGFRAMARECGRIRRIDSSGTPEQTAEAVWAAVRPFLQKEREDA</sequence>
<dbReference type="InterPro" id="IPR039430">
    <property type="entry name" value="Thymidylate_kin-like_dom"/>
</dbReference>
<dbReference type="GO" id="GO:0006233">
    <property type="term" value="P:dTDP biosynthetic process"/>
    <property type="evidence" value="ECO:0007669"/>
    <property type="project" value="InterPro"/>
</dbReference>
<comment type="caution">
    <text evidence="14">The sequence shown here is derived from an EMBL/GenBank/DDBJ whole genome shotgun (WGS) entry which is preliminary data.</text>
</comment>
<dbReference type="PANTHER" id="PTHR10344">
    <property type="entry name" value="THYMIDYLATE KINASE"/>
    <property type="match status" value="1"/>
</dbReference>
<dbReference type="SUPFAM" id="SSF52540">
    <property type="entry name" value="P-loop containing nucleoside triphosphate hydrolases"/>
    <property type="match status" value="1"/>
</dbReference>
<reference evidence="14" key="1">
    <citation type="submission" date="2020-10" db="EMBL/GenBank/DDBJ databases">
        <authorList>
            <person name="Gilroy R."/>
        </authorList>
    </citation>
    <scope>NUCLEOTIDE SEQUENCE</scope>
    <source>
        <strain evidence="14">35461</strain>
    </source>
</reference>
<evidence type="ECO:0000256" key="1">
    <source>
        <dbReference type="ARBA" id="ARBA00009776"/>
    </source>
</evidence>
<organism evidence="14 15">
    <name type="scientific">Candidatus Spyradenecus faecavium</name>
    <dbReference type="NCBI Taxonomy" id="2840947"/>
    <lineage>
        <taxon>Bacteria</taxon>
        <taxon>Pseudomonadati</taxon>
        <taxon>Lentisphaerota</taxon>
        <taxon>Lentisphaeria</taxon>
        <taxon>Lentisphaerales</taxon>
        <taxon>Lentisphaeraceae</taxon>
        <taxon>Lentisphaeraceae incertae sedis</taxon>
        <taxon>Candidatus Spyradenecus</taxon>
    </lineage>
</organism>
<dbReference type="HAMAP" id="MF_00165">
    <property type="entry name" value="Thymidylate_kinase"/>
    <property type="match status" value="1"/>
</dbReference>
<evidence type="ECO:0000259" key="13">
    <source>
        <dbReference type="Pfam" id="PF02223"/>
    </source>
</evidence>
<accession>A0A9D1NQ16</accession>
<keyword evidence="4 12" id="KW-0808">Transferase</keyword>
<dbReference type="Proteomes" id="UP000886845">
    <property type="component" value="Unassembled WGS sequence"/>
</dbReference>
<dbReference type="InterPro" id="IPR018095">
    <property type="entry name" value="Thymidylate_kin_CS"/>
</dbReference>
<gene>
    <name evidence="12 14" type="primary">tmk</name>
    <name evidence="14" type="ORF">IAC79_08105</name>
</gene>
<keyword evidence="5 12" id="KW-0545">Nucleotide biosynthesis</keyword>
<dbReference type="InterPro" id="IPR027417">
    <property type="entry name" value="P-loop_NTPase"/>
</dbReference>
<protein>
    <recommendedName>
        <fullName evidence="3 12">Thymidylate kinase</fullName>
        <ecNumber evidence="2 12">2.7.4.9</ecNumber>
    </recommendedName>
    <alternativeName>
        <fullName evidence="9 12">dTMP kinase</fullName>
    </alternativeName>
</protein>
<dbReference type="GO" id="GO:0005524">
    <property type="term" value="F:ATP binding"/>
    <property type="evidence" value="ECO:0007669"/>
    <property type="project" value="UniProtKB-UniRule"/>
</dbReference>
<dbReference type="EMBL" id="DVOR01000253">
    <property type="protein sequence ID" value="HIV10059.1"/>
    <property type="molecule type" value="Genomic_DNA"/>
</dbReference>
<evidence type="ECO:0000256" key="8">
    <source>
        <dbReference type="ARBA" id="ARBA00022840"/>
    </source>
</evidence>
<dbReference type="AlphaFoldDB" id="A0A9D1NQ16"/>
<dbReference type="GO" id="GO:0006227">
    <property type="term" value="P:dUDP biosynthetic process"/>
    <property type="evidence" value="ECO:0007669"/>
    <property type="project" value="TreeGrafter"/>
</dbReference>
<dbReference type="EC" id="2.7.4.9" evidence="2 12"/>